<accession>A0ACB7X6U1</accession>
<gene>
    <name evidence="1" type="ORF">Vadar_000211</name>
</gene>
<comment type="caution">
    <text evidence="1">The sequence shown here is derived from an EMBL/GenBank/DDBJ whole genome shotgun (WGS) entry which is preliminary data.</text>
</comment>
<dbReference type="Proteomes" id="UP000828048">
    <property type="component" value="Chromosome 6"/>
</dbReference>
<evidence type="ECO:0000313" key="1">
    <source>
        <dbReference type="EMBL" id="KAH7836350.1"/>
    </source>
</evidence>
<proteinExistence type="predicted"/>
<protein>
    <submittedName>
        <fullName evidence="1">Uncharacterized protein</fullName>
    </submittedName>
</protein>
<sequence>MLLQIQELKSFSHFWESEFSSWSWGDLQFVLRFVLHTTRLAQMEALYSKLYDKYTKLYDKYTKLKTAKESEMDKFNHDQEVKFMKCITAADELVEHLRNEKGRLHEQIDNLRREADSIRSTKDAQNAEYQKLLMEEKQKNNQLSEEIERLRNLQCEGLCCSAREGNTENGQLNMSGSSQVGSGILSDSDLNVAKKRRRHNGPAVDITVAPCAGDLLEHAPGRESASDLSKKTLSSGTSIVDQAECCRRKIDLSGGGTNVAGPANCMFHDLMEFLVSMKLSTIPQNDGRCISAVHQSSGYSFSLTLVNNKAGDVELLYQVLSLGTFERVAPEWMKEEVLRFSVFDVQEIVTGDLRCETFEWRNATGEKKERKNSWGHEQLLPYTEN</sequence>
<keyword evidence="2" id="KW-1185">Reference proteome</keyword>
<evidence type="ECO:0000313" key="2">
    <source>
        <dbReference type="Proteomes" id="UP000828048"/>
    </source>
</evidence>
<reference evidence="1 2" key="1">
    <citation type="journal article" date="2021" name="Hortic Res">
        <title>High-quality reference genome and annotation aids understanding of berry development for evergreen blueberry (Vaccinium darrowii).</title>
        <authorList>
            <person name="Yu J."/>
            <person name="Hulse-Kemp A.M."/>
            <person name="Babiker E."/>
            <person name="Staton M."/>
        </authorList>
    </citation>
    <scope>NUCLEOTIDE SEQUENCE [LARGE SCALE GENOMIC DNA]</scope>
    <source>
        <strain evidence="2">cv. NJ 8807/NJ 8810</strain>
        <tissue evidence="1">Young leaf</tissue>
    </source>
</reference>
<name>A0ACB7X6U1_9ERIC</name>
<dbReference type="EMBL" id="CM037156">
    <property type="protein sequence ID" value="KAH7836350.1"/>
    <property type="molecule type" value="Genomic_DNA"/>
</dbReference>
<organism evidence="1 2">
    <name type="scientific">Vaccinium darrowii</name>
    <dbReference type="NCBI Taxonomy" id="229202"/>
    <lineage>
        <taxon>Eukaryota</taxon>
        <taxon>Viridiplantae</taxon>
        <taxon>Streptophyta</taxon>
        <taxon>Embryophyta</taxon>
        <taxon>Tracheophyta</taxon>
        <taxon>Spermatophyta</taxon>
        <taxon>Magnoliopsida</taxon>
        <taxon>eudicotyledons</taxon>
        <taxon>Gunneridae</taxon>
        <taxon>Pentapetalae</taxon>
        <taxon>asterids</taxon>
        <taxon>Ericales</taxon>
        <taxon>Ericaceae</taxon>
        <taxon>Vaccinioideae</taxon>
        <taxon>Vaccinieae</taxon>
        <taxon>Vaccinium</taxon>
    </lineage>
</organism>